<protein>
    <submittedName>
        <fullName evidence="4">Predicted protein</fullName>
    </submittedName>
</protein>
<dbReference type="eggNOG" id="ENOG502QRXT">
    <property type="taxonomic scope" value="Eukaryota"/>
</dbReference>
<dbReference type="EMBL" id="GG663746">
    <property type="protein sequence ID" value="EEH53258.1"/>
    <property type="molecule type" value="Genomic_DNA"/>
</dbReference>
<feature type="compositionally biased region" description="Acidic residues" evidence="1">
    <location>
        <begin position="1066"/>
        <end position="1077"/>
    </location>
</feature>
<dbReference type="OrthoDB" id="413572at2759"/>
<dbReference type="Pfam" id="PF25757">
    <property type="entry name" value="TPR_DNAAF5"/>
    <property type="match status" value="2"/>
</dbReference>
<feature type="compositionally biased region" description="Low complexity" evidence="1">
    <location>
        <begin position="36"/>
        <end position="63"/>
    </location>
</feature>
<dbReference type="GeneID" id="9688123"/>
<dbReference type="InterPro" id="IPR052623">
    <property type="entry name" value="DAAF5"/>
</dbReference>
<evidence type="ECO:0000259" key="2">
    <source>
        <dbReference type="Pfam" id="PF24573"/>
    </source>
</evidence>
<feature type="domain" description="Dynein axonemal assembly factor 5 HEAT-repeat" evidence="2">
    <location>
        <begin position="465"/>
        <end position="599"/>
    </location>
</feature>
<dbReference type="OMA" id="NPVIGEM"/>
<accession>C1N3V6</accession>
<evidence type="ECO:0000259" key="3">
    <source>
        <dbReference type="Pfam" id="PF25757"/>
    </source>
</evidence>
<name>C1N3V6_MICPC</name>
<evidence type="ECO:0000313" key="5">
    <source>
        <dbReference type="Proteomes" id="UP000001876"/>
    </source>
</evidence>
<dbReference type="RefSeq" id="XP_003062439.1">
    <property type="nucleotide sequence ID" value="XM_003062393.1"/>
</dbReference>
<dbReference type="Proteomes" id="UP000001876">
    <property type="component" value="Unassembled WGS sequence"/>
</dbReference>
<reference evidence="4 5" key="1">
    <citation type="journal article" date="2009" name="Science">
        <title>Green evolution and dynamic adaptations revealed by genomes of the marine picoeukaryotes Micromonas.</title>
        <authorList>
            <person name="Worden A.Z."/>
            <person name="Lee J.H."/>
            <person name="Mock T."/>
            <person name="Rouze P."/>
            <person name="Simmons M.P."/>
            <person name="Aerts A.L."/>
            <person name="Allen A.E."/>
            <person name="Cuvelier M.L."/>
            <person name="Derelle E."/>
            <person name="Everett M.V."/>
            <person name="Foulon E."/>
            <person name="Grimwood J."/>
            <person name="Gundlach H."/>
            <person name="Henrissat B."/>
            <person name="Napoli C."/>
            <person name="McDonald S.M."/>
            <person name="Parker M.S."/>
            <person name="Rombauts S."/>
            <person name="Salamov A."/>
            <person name="Von Dassow P."/>
            <person name="Badger J.H."/>
            <person name="Coutinho P.M."/>
            <person name="Demir E."/>
            <person name="Dubchak I."/>
            <person name="Gentemann C."/>
            <person name="Eikrem W."/>
            <person name="Gready J.E."/>
            <person name="John U."/>
            <person name="Lanier W."/>
            <person name="Lindquist E.A."/>
            <person name="Lucas S."/>
            <person name="Mayer K.F."/>
            <person name="Moreau H."/>
            <person name="Not F."/>
            <person name="Otillar R."/>
            <person name="Panaud O."/>
            <person name="Pangilinan J."/>
            <person name="Paulsen I."/>
            <person name="Piegu B."/>
            <person name="Poliakov A."/>
            <person name="Robbens S."/>
            <person name="Schmutz J."/>
            <person name="Toulza E."/>
            <person name="Wyss T."/>
            <person name="Zelensky A."/>
            <person name="Zhou K."/>
            <person name="Armbrust E.V."/>
            <person name="Bhattacharya D."/>
            <person name="Goodenough U.W."/>
            <person name="Van de Peer Y."/>
            <person name="Grigoriev I.V."/>
        </authorList>
    </citation>
    <scope>NUCLEOTIDE SEQUENCE [LARGE SCALE GENOMIC DNA]</scope>
    <source>
        <strain evidence="4 5">CCMP1545</strain>
    </source>
</reference>
<feature type="compositionally biased region" description="Low complexity" evidence="1">
    <location>
        <begin position="77"/>
        <end position="96"/>
    </location>
</feature>
<evidence type="ECO:0000256" key="1">
    <source>
        <dbReference type="SAM" id="MobiDB-lite"/>
    </source>
</evidence>
<feature type="region of interest" description="Disordered" evidence="1">
    <location>
        <begin position="1056"/>
        <end position="1077"/>
    </location>
</feature>
<dbReference type="InterPro" id="IPR056497">
    <property type="entry name" value="HEAT_DAAF5"/>
</dbReference>
<dbReference type="SUPFAM" id="SSF48371">
    <property type="entry name" value="ARM repeat"/>
    <property type="match status" value="1"/>
</dbReference>
<dbReference type="AlphaFoldDB" id="C1N3V6"/>
<dbReference type="PANTHER" id="PTHR16216:SF10">
    <property type="entry name" value="RNA POLYMERASE II ASSEMBLY FACTOR RTP1 C-TERMINAL DOMAIN-CONTAINING PROTEIN"/>
    <property type="match status" value="1"/>
</dbReference>
<feature type="domain" description="Dynein axonemal assembly factor 5 TPR repeats" evidence="3">
    <location>
        <begin position="139"/>
        <end position="339"/>
    </location>
</feature>
<dbReference type="Gene3D" id="1.25.10.10">
    <property type="entry name" value="Leucine-rich Repeat Variant"/>
    <property type="match status" value="3"/>
</dbReference>
<dbReference type="KEGG" id="mpp:MICPUCDRAFT_48601"/>
<gene>
    <name evidence="4" type="ORF">MICPUCDRAFT_48601</name>
</gene>
<feature type="domain" description="Dynein axonemal assembly factor 5 TPR repeats" evidence="3">
    <location>
        <begin position="369"/>
        <end position="440"/>
    </location>
</feature>
<feature type="region of interest" description="Disordered" evidence="1">
    <location>
        <begin position="19"/>
        <end position="109"/>
    </location>
</feature>
<dbReference type="STRING" id="564608.C1N3V6"/>
<dbReference type="InterPro" id="IPR011989">
    <property type="entry name" value="ARM-like"/>
</dbReference>
<dbReference type="InterPro" id="IPR016024">
    <property type="entry name" value="ARM-type_fold"/>
</dbReference>
<organism evidence="5">
    <name type="scientific">Micromonas pusilla (strain CCMP1545)</name>
    <name type="common">Picoplanktonic green alga</name>
    <dbReference type="NCBI Taxonomy" id="564608"/>
    <lineage>
        <taxon>Eukaryota</taxon>
        <taxon>Viridiplantae</taxon>
        <taxon>Chlorophyta</taxon>
        <taxon>Mamiellophyceae</taxon>
        <taxon>Mamiellales</taxon>
        <taxon>Mamiellaceae</taxon>
        <taxon>Micromonas</taxon>
    </lineage>
</organism>
<sequence length="1077" mass="111503">MGGVDGGDSSVDAIWASLKAKTAPSQHAARAKALIRGASDRGSASPSSSNRANNSASAGSKSPKPSERARDLPVAPSRTRGSACASSSSSSSAAPADADDAALAESRAPTTRAFETADELGAAIARDLNALADAQGSAAGRLRALRAIRRVIDTASPKLLADAAASILAKPLLRRFEDVSEQCREAAVDALAALVARGGEDVTLDLLPYLIPVLRDRLGPLATDGKDPSEPAEEIRASAHALLTSATRDAGTGIAAYASDVAEVLEFTCEDKHVDVVVQACACLEQLVTHLGRRLQPIAKKLAWTFTPNLTHKRARVRVETLKALRVLMHCSAHETILDLVAFKHPNLVPIKAFYGDDQKVNYFGKLATDGAVHVRREFIRTVGDWMTTLTERTDHESRLLPYVMSALTDEASVVQEDAMELMDKLGAQYEREHENDLKSTMAYMPEHFGGEAAYGAGDDALVLPPPFTTRPRLGSRILVKNNFSAVVNPVIGEMSSWQTELRGKAATLLRTMMVYLEENATQHCAQLCASFVVASADDNVSENVRDCGKLLGRFVAPKEWLSVLVEKLGATNDTATRTGAARVLAACLAGASADAMAATDDATGTPLVSVVLDALSDPELVGSADTSLRAAVCGVVETCAAEKSGTWSDRVAALVGVAIRLGGGEGVERTPLASSAAAVAARGAIDVDDAGDKAAAAMRRALSALASAGGHADASALVASARGALLTPLRSLPPKGWKPADAAVLAAAAEAPGTPSPEETSALVQLSALVAERAAGADVRERLLSFPFIARPSTSAALSDGDVALLLGAALRAAAADACVPGGIARDALAASLAALRPGACASSAAAAAARDASVALSDAMSRVDAPAPVRRDAIEVTRALVERHDETCAIAIETVVRVVTALRARLDDSADDVRRAAAAALASTASSSSAFATYHACLATLQPHLLSDDAFKNDARGVLLAGMKSHAVATSAAVDRSRVRATEHADVLSGVGGGTWTESDVEGFDDAMATFRAAEAAAAEARKAEQRSEEEIAADGATKRLAAVGIDVDAPVERAAAAATREEDAGDDDEPFDLD</sequence>
<dbReference type="PANTHER" id="PTHR16216">
    <property type="entry name" value="DYNEIN ASSEMBLY FACTOR 5, AXONEMAL"/>
    <property type="match status" value="1"/>
</dbReference>
<dbReference type="Pfam" id="PF24573">
    <property type="entry name" value="HEAT_DAAF5"/>
    <property type="match status" value="1"/>
</dbReference>
<dbReference type="InterPro" id="IPR057978">
    <property type="entry name" value="TPR_DAAF5"/>
</dbReference>
<proteinExistence type="predicted"/>
<keyword evidence="5" id="KW-1185">Reference proteome</keyword>
<evidence type="ECO:0000313" key="4">
    <source>
        <dbReference type="EMBL" id="EEH53258.1"/>
    </source>
</evidence>